<dbReference type="EC" id="2.5.1.39" evidence="11"/>
<evidence type="ECO:0000256" key="8">
    <source>
        <dbReference type="ARBA" id="ARBA00023136"/>
    </source>
</evidence>
<reference evidence="13 14" key="1">
    <citation type="submission" date="2016-04" db="EMBL/GenBank/DDBJ databases">
        <title>A degradative enzymes factory behind the ericoid mycorrhizal symbiosis.</title>
        <authorList>
            <consortium name="DOE Joint Genome Institute"/>
            <person name="Martino E."/>
            <person name="Morin E."/>
            <person name="Grelet G."/>
            <person name="Kuo A."/>
            <person name="Kohler A."/>
            <person name="Daghino S."/>
            <person name="Barry K."/>
            <person name="Choi C."/>
            <person name="Cichocki N."/>
            <person name="Clum A."/>
            <person name="Copeland A."/>
            <person name="Hainaut M."/>
            <person name="Haridas S."/>
            <person name="Labutti K."/>
            <person name="Lindquist E."/>
            <person name="Lipzen A."/>
            <person name="Khouja H.-R."/>
            <person name="Murat C."/>
            <person name="Ohm R."/>
            <person name="Olson A."/>
            <person name="Spatafora J."/>
            <person name="Veneault-Fourrey C."/>
            <person name="Henrissat B."/>
            <person name="Grigoriev I."/>
            <person name="Martin F."/>
            <person name="Perotto S."/>
        </authorList>
    </citation>
    <scope>NUCLEOTIDE SEQUENCE [LARGE SCALE GENOMIC DNA]</scope>
    <source>
        <strain evidence="13 14">E</strain>
    </source>
</reference>
<proteinExistence type="inferred from homology"/>
<dbReference type="UniPathway" id="UPA00232"/>
<evidence type="ECO:0000256" key="3">
    <source>
        <dbReference type="ARBA" id="ARBA00005179"/>
    </source>
</evidence>
<dbReference type="Gene3D" id="1.20.120.1780">
    <property type="entry name" value="UbiA prenyltransferase"/>
    <property type="match status" value="1"/>
</dbReference>
<evidence type="ECO:0000256" key="7">
    <source>
        <dbReference type="ARBA" id="ARBA00022989"/>
    </source>
</evidence>
<evidence type="ECO:0000256" key="10">
    <source>
        <dbReference type="ARBA" id="ARBA00058997"/>
    </source>
</evidence>
<evidence type="ECO:0000256" key="6">
    <source>
        <dbReference type="ARBA" id="ARBA00022692"/>
    </source>
</evidence>
<keyword evidence="7 11" id="KW-1133">Transmembrane helix</keyword>
<organism evidence="13 14">
    <name type="scientific">Hyaloscypha bicolor E</name>
    <dbReference type="NCBI Taxonomy" id="1095630"/>
    <lineage>
        <taxon>Eukaryota</taxon>
        <taxon>Fungi</taxon>
        <taxon>Dikarya</taxon>
        <taxon>Ascomycota</taxon>
        <taxon>Pezizomycotina</taxon>
        <taxon>Leotiomycetes</taxon>
        <taxon>Helotiales</taxon>
        <taxon>Hyaloscyphaceae</taxon>
        <taxon>Hyaloscypha</taxon>
        <taxon>Hyaloscypha bicolor</taxon>
    </lineage>
</organism>
<dbReference type="RefSeq" id="XP_024742926.1">
    <property type="nucleotide sequence ID" value="XM_024870661.1"/>
</dbReference>
<feature type="region of interest" description="Disordered" evidence="12">
    <location>
        <begin position="67"/>
        <end position="88"/>
    </location>
</feature>
<comment type="subcellular location">
    <subcellularLocation>
        <location evidence="2 11">Mitochondrion inner membrane</location>
        <topology evidence="2 11">Multi-pass membrane protein</topology>
        <orientation evidence="2 11">Matrix side</orientation>
    </subcellularLocation>
</comment>
<comment type="pathway">
    <text evidence="11">Cofactor biosynthesis; ubiquinone biosynthesis.</text>
</comment>
<evidence type="ECO:0000256" key="1">
    <source>
        <dbReference type="ARBA" id="ARBA00001946"/>
    </source>
</evidence>
<dbReference type="Proteomes" id="UP000235371">
    <property type="component" value="Unassembled WGS sequence"/>
</dbReference>
<dbReference type="STRING" id="1095630.A0A2J6TSM7"/>
<dbReference type="InterPro" id="IPR044878">
    <property type="entry name" value="UbiA_sf"/>
</dbReference>
<evidence type="ECO:0000313" key="13">
    <source>
        <dbReference type="EMBL" id="PMD66022.1"/>
    </source>
</evidence>
<comment type="similarity">
    <text evidence="4 11">Belongs to the UbiA prenyltransferase family.</text>
</comment>
<keyword evidence="6 11" id="KW-0812">Transmembrane</keyword>
<evidence type="ECO:0000256" key="12">
    <source>
        <dbReference type="SAM" id="MobiDB-lite"/>
    </source>
</evidence>
<comment type="function">
    <text evidence="10 11">Catalyzes the prenylation of para-hydroxybenzoate (PHB) with an all-trans polyprenyl group. Mediates the second step in the final reaction sequence of coenzyme Q (CoQ) biosynthesis, which is the condensation of the polyisoprenoid side chain with PHB, generating the first membrane-bound Q intermediate.</text>
</comment>
<feature type="transmembrane region" description="Helical" evidence="11">
    <location>
        <begin position="349"/>
        <end position="366"/>
    </location>
</feature>
<dbReference type="InterPro" id="IPR039653">
    <property type="entry name" value="Prenyltransferase"/>
</dbReference>
<comment type="catalytic activity">
    <reaction evidence="9 11">
        <text>an all-trans-polyprenyl diphosphate + 4-hydroxybenzoate = a 4-hydroxy-3-(all-trans-polyprenyl)benzoate + diphosphate</text>
        <dbReference type="Rhea" id="RHEA:44504"/>
        <dbReference type="Rhea" id="RHEA-COMP:9514"/>
        <dbReference type="Rhea" id="RHEA-COMP:9564"/>
        <dbReference type="ChEBI" id="CHEBI:17879"/>
        <dbReference type="ChEBI" id="CHEBI:33019"/>
        <dbReference type="ChEBI" id="CHEBI:58914"/>
        <dbReference type="ChEBI" id="CHEBI:78396"/>
        <dbReference type="EC" id="2.5.1.39"/>
    </reaction>
</comment>
<dbReference type="PANTHER" id="PTHR11048">
    <property type="entry name" value="PRENYLTRANSFERASES"/>
    <property type="match status" value="1"/>
</dbReference>
<dbReference type="NCBIfam" id="TIGR01474">
    <property type="entry name" value="ubiA_proteo"/>
    <property type="match status" value="1"/>
</dbReference>
<dbReference type="PANTHER" id="PTHR11048:SF28">
    <property type="entry name" value="4-HYDROXYBENZOATE POLYPRENYLTRANSFERASE, MITOCHONDRIAL"/>
    <property type="match status" value="1"/>
</dbReference>
<protein>
    <recommendedName>
        <fullName evidence="11">4-hydroxybenzoate polyprenyltransferase, mitochondrial</fullName>
        <shortName evidence="11">4-HB polyprenyltransferase</shortName>
        <ecNumber evidence="11">2.5.1.39</ecNumber>
    </recommendedName>
    <alternativeName>
        <fullName evidence="11">Para-hydroxybenzoate--polyprenyltransferase</fullName>
        <shortName evidence="11">PHB:PPT</shortName>
        <shortName evidence="11">PHB:polyprenyltransferase</shortName>
    </alternativeName>
</protein>
<dbReference type="InterPro" id="IPR006370">
    <property type="entry name" value="HB_polyprenyltransferase-like"/>
</dbReference>
<evidence type="ECO:0000256" key="11">
    <source>
        <dbReference type="HAMAP-Rule" id="MF_03189"/>
    </source>
</evidence>
<evidence type="ECO:0000256" key="4">
    <source>
        <dbReference type="ARBA" id="ARBA00005985"/>
    </source>
</evidence>
<dbReference type="EMBL" id="KZ613745">
    <property type="protein sequence ID" value="PMD66022.1"/>
    <property type="molecule type" value="Genomic_DNA"/>
</dbReference>
<dbReference type="GO" id="GO:0008299">
    <property type="term" value="P:isoprenoid biosynthetic process"/>
    <property type="evidence" value="ECO:0007669"/>
    <property type="project" value="UniProtKB-UniRule"/>
</dbReference>
<feature type="transmembrane region" description="Helical" evidence="11">
    <location>
        <begin position="196"/>
        <end position="217"/>
    </location>
</feature>
<feature type="transmembrane region" description="Helical" evidence="11">
    <location>
        <begin position="223"/>
        <end position="240"/>
    </location>
</feature>
<dbReference type="GeneID" id="36578743"/>
<dbReference type="GO" id="GO:0008412">
    <property type="term" value="F:4-hydroxybenzoate polyprenyltransferase activity"/>
    <property type="evidence" value="ECO:0007669"/>
    <property type="project" value="UniProtKB-EC"/>
</dbReference>
<feature type="transmembrane region" description="Helical" evidence="11">
    <location>
        <begin position="274"/>
        <end position="294"/>
    </location>
</feature>
<dbReference type="InterPro" id="IPR000537">
    <property type="entry name" value="UbiA_prenyltransferase"/>
</dbReference>
<keyword evidence="5 11" id="KW-0808">Transferase</keyword>
<feature type="transmembrane region" description="Helical" evidence="11">
    <location>
        <begin position="325"/>
        <end position="343"/>
    </location>
</feature>
<feature type="transmembrane region" description="Helical" evidence="11">
    <location>
        <begin position="151"/>
        <end position="175"/>
    </location>
</feature>
<comment type="cofactor">
    <cofactor evidence="1 11">
        <name>Mg(2+)</name>
        <dbReference type="ChEBI" id="CHEBI:18420"/>
    </cofactor>
</comment>
<dbReference type="AlphaFoldDB" id="A0A2J6TSM7"/>
<dbReference type="Pfam" id="PF01040">
    <property type="entry name" value="UbiA"/>
    <property type="match status" value="1"/>
</dbReference>
<accession>A0A2J6TSM7</accession>
<dbReference type="OrthoDB" id="18170at2759"/>
<gene>
    <name evidence="13" type="ORF">K444DRAFT_160687</name>
</gene>
<evidence type="ECO:0000256" key="5">
    <source>
        <dbReference type="ARBA" id="ARBA00022679"/>
    </source>
</evidence>
<keyword evidence="14" id="KW-1185">Reference proteome</keyword>
<sequence length="418" mass="45137">MASTGLFRLPASCRGVLLRTTYNRSPVPSKLYQSHGRISATLVHTGTQRQLSLVTASRRHFHPSLAKSNSVTANGREGSIPTSESDSLPLETYQQPKTGLLSVLPASWVPYAELIRLDKPTGTYYLFFPCLFSTLLAAPLAIPIASPLSVLGTSLLFFSGALIMRGAGCTINDLWDRNLDPHVRRTRLRPIARDAVTPFNALIFTGAQLLTGLGILLQFPSQCLFYGTPSLLLVAAYPLAKRVTYYPQFVLGLTFSWGAIMGFPALGVDLLQNSAALTAAVFLYTSNIAWTVLYDMIYAHMDIKDDSKAGIKSIALKHDKQTKQILSGLAVAQIGLLAGAGMAAGAGPVFFVGSCGGAAVTLAIMIKKVNLKSVKDCWWWFVNGCWLTGGVISAGLGAEYLVQFSKRPGQDDETKERV</sequence>
<feature type="transmembrane region" description="Helical" evidence="11">
    <location>
        <begin position="249"/>
        <end position="268"/>
    </location>
</feature>
<dbReference type="HAMAP" id="MF_01635">
    <property type="entry name" value="UbiA"/>
    <property type="match status" value="1"/>
</dbReference>
<keyword evidence="11" id="KW-0496">Mitochondrion</keyword>
<dbReference type="FunCoup" id="A0A2J6TSM7">
    <property type="interactions" value="377"/>
</dbReference>
<dbReference type="Gene3D" id="1.10.357.140">
    <property type="entry name" value="UbiA prenyltransferase"/>
    <property type="match status" value="1"/>
</dbReference>
<keyword evidence="8 11" id="KW-0472">Membrane</keyword>
<dbReference type="CDD" id="cd13959">
    <property type="entry name" value="PT_UbiA_COQ2"/>
    <property type="match status" value="1"/>
</dbReference>
<feature type="transmembrane region" description="Helical" evidence="11">
    <location>
        <begin position="124"/>
        <end position="145"/>
    </location>
</feature>
<evidence type="ECO:0000256" key="2">
    <source>
        <dbReference type="ARBA" id="ARBA00004292"/>
    </source>
</evidence>
<dbReference type="InParanoid" id="A0A2J6TSM7"/>
<dbReference type="GO" id="GO:0006744">
    <property type="term" value="P:ubiquinone biosynthetic process"/>
    <property type="evidence" value="ECO:0007669"/>
    <property type="project" value="UniProtKB-UniRule"/>
</dbReference>
<comment type="pathway">
    <text evidence="3">Secondary metabolite biosynthesis.</text>
</comment>
<name>A0A2J6TSM7_9HELO</name>
<dbReference type="FunFam" id="1.10.357.140:FF:000003">
    <property type="entry name" value="4-hydroxybenzoate polyprenyltransferase, mitochondrial"/>
    <property type="match status" value="1"/>
</dbReference>
<dbReference type="GO" id="GO:0005743">
    <property type="term" value="C:mitochondrial inner membrane"/>
    <property type="evidence" value="ECO:0007669"/>
    <property type="project" value="UniProtKB-SubCell"/>
</dbReference>
<keyword evidence="11" id="KW-0999">Mitochondrion inner membrane</keyword>
<dbReference type="FunFam" id="1.20.120.1780:FF:000001">
    <property type="entry name" value="4-hydroxybenzoate octaprenyltransferase"/>
    <property type="match status" value="1"/>
</dbReference>
<evidence type="ECO:0000256" key="9">
    <source>
        <dbReference type="ARBA" id="ARBA00052313"/>
    </source>
</evidence>
<feature type="transmembrane region" description="Helical" evidence="11">
    <location>
        <begin position="378"/>
        <end position="398"/>
    </location>
</feature>
<keyword evidence="11" id="KW-0414">Isoprene biosynthesis</keyword>
<evidence type="ECO:0000313" key="14">
    <source>
        <dbReference type="Proteomes" id="UP000235371"/>
    </source>
</evidence>
<keyword evidence="11" id="KW-0831">Ubiquinone biosynthesis</keyword>